<comment type="subcellular location">
    <subcellularLocation>
        <location evidence="1">Membrane</location>
        <topology evidence="1">Multi-pass membrane protein</topology>
    </subcellularLocation>
</comment>
<evidence type="ECO:0000256" key="2">
    <source>
        <dbReference type="ARBA" id="ARBA00022692"/>
    </source>
</evidence>
<dbReference type="Gene3D" id="1.20.1720.10">
    <property type="entry name" value="Multidrug resistance protein D"/>
    <property type="match status" value="1"/>
</dbReference>
<evidence type="ECO:0000313" key="7">
    <source>
        <dbReference type="EMBL" id="KAF7299909.1"/>
    </source>
</evidence>
<dbReference type="SUPFAM" id="SSF103473">
    <property type="entry name" value="MFS general substrate transporter"/>
    <property type="match status" value="1"/>
</dbReference>
<dbReference type="OrthoDB" id="10021397at2759"/>
<keyword evidence="2 6" id="KW-0812">Transmembrane</keyword>
<dbReference type="EMBL" id="JACAZE010000014">
    <property type="protein sequence ID" value="KAF7299909.1"/>
    <property type="molecule type" value="Genomic_DNA"/>
</dbReference>
<comment type="caution">
    <text evidence="7">The sequence shown here is derived from an EMBL/GenBank/DDBJ whole genome shotgun (WGS) entry which is preliminary data.</text>
</comment>
<feature type="compositionally biased region" description="Basic and acidic residues" evidence="5">
    <location>
        <begin position="1"/>
        <end position="19"/>
    </location>
</feature>
<feature type="transmembrane region" description="Helical" evidence="6">
    <location>
        <begin position="60"/>
        <end position="85"/>
    </location>
</feature>
<feature type="transmembrane region" description="Helical" evidence="6">
    <location>
        <begin position="485"/>
        <end position="507"/>
    </location>
</feature>
<feature type="transmembrane region" description="Helical" evidence="6">
    <location>
        <begin position="171"/>
        <end position="193"/>
    </location>
</feature>
<accession>A0A8H6VZG9</accession>
<dbReference type="GO" id="GO:0005886">
    <property type="term" value="C:plasma membrane"/>
    <property type="evidence" value="ECO:0007669"/>
    <property type="project" value="TreeGrafter"/>
</dbReference>
<gene>
    <name evidence="7" type="ORF">HMN09_00998500</name>
</gene>
<keyword evidence="4 6" id="KW-0472">Membrane</keyword>
<feature type="region of interest" description="Disordered" evidence="5">
    <location>
        <begin position="1"/>
        <end position="43"/>
    </location>
</feature>
<organism evidence="7 8">
    <name type="scientific">Mycena chlorophos</name>
    <name type="common">Agaric fungus</name>
    <name type="synonym">Agaricus chlorophos</name>
    <dbReference type="NCBI Taxonomy" id="658473"/>
    <lineage>
        <taxon>Eukaryota</taxon>
        <taxon>Fungi</taxon>
        <taxon>Dikarya</taxon>
        <taxon>Basidiomycota</taxon>
        <taxon>Agaricomycotina</taxon>
        <taxon>Agaricomycetes</taxon>
        <taxon>Agaricomycetidae</taxon>
        <taxon>Agaricales</taxon>
        <taxon>Marasmiineae</taxon>
        <taxon>Mycenaceae</taxon>
        <taxon>Mycena</taxon>
    </lineage>
</organism>
<dbReference type="AlphaFoldDB" id="A0A8H6VZG9"/>
<dbReference type="Pfam" id="PF07690">
    <property type="entry name" value="MFS_1"/>
    <property type="match status" value="1"/>
</dbReference>
<dbReference type="Gene3D" id="1.20.1250.20">
    <property type="entry name" value="MFS general substrate transporter like domains"/>
    <property type="match status" value="2"/>
</dbReference>
<evidence type="ECO:0000256" key="4">
    <source>
        <dbReference type="ARBA" id="ARBA00023136"/>
    </source>
</evidence>
<keyword evidence="3 6" id="KW-1133">Transmembrane helix</keyword>
<dbReference type="InterPro" id="IPR011701">
    <property type="entry name" value="MFS"/>
</dbReference>
<protein>
    <submittedName>
        <fullName evidence="7">Major facilitator superfamily protein</fullName>
    </submittedName>
</protein>
<dbReference type="InterPro" id="IPR036259">
    <property type="entry name" value="MFS_trans_sf"/>
</dbReference>
<feature type="transmembrane region" description="Helical" evidence="6">
    <location>
        <begin position="242"/>
        <end position="264"/>
    </location>
</feature>
<sequence>MSDLGERHSDVRGEAIASRDRKHSFPMADGGSEPDLSTPRPANEIGANVNEGTVLTGSRLALVFIALLLSALPVALDQSILATALPRIASDFDSFTLQGWVATAFVLAQTVFLLFFGQLLRVFPAKHILLATIAISGGRSRGSVRRACISNISGPLIGGALTDDITWRWCFWLSLPFGGVSMFFVALLLKAAPPLGSDPVQRTWASMGRQVLHLDYLGATLVAASATTLILALQWGGNTKPWNSGAVIACLVLAFVFGIATILWEMQLGEAAMVPTSIFKSRSIYAIIFYSMLSRFAMLLLTYYIPIFYQAARHRTATQSGIDLLPFMMATVISIIGSGWLVSFLQRYHPLLLAGAVISTIGSALLYTVSPSTSSAALVGYQILAGVGIGLGWQNTLVAMQVEFRAKGELKLIGQASSMASFAQFLGGTLGLGIAEPVFASELSRFLAKYAPDAPAAVVEDSPTAIYTALPEALIPGVVKSYTEALRIVFLLTVPIGTLAFGAGLLIQNLKITKVQPAAAPTAAASRAVSVDLERAESIELPTRKKNASAPI</sequence>
<feature type="transmembrane region" description="Helical" evidence="6">
    <location>
        <begin position="381"/>
        <end position="400"/>
    </location>
</feature>
<proteinExistence type="predicted"/>
<feature type="transmembrane region" description="Helical" evidence="6">
    <location>
        <begin position="325"/>
        <end position="344"/>
    </location>
</feature>
<dbReference type="PANTHER" id="PTHR23501">
    <property type="entry name" value="MAJOR FACILITATOR SUPERFAMILY"/>
    <property type="match status" value="1"/>
</dbReference>
<reference evidence="7" key="1">
    <citation type="submission" date="2020-05" db="EMBL/GenBank/DDBJ databases">
        <title>Mycena genomes resolve the evolution of fungal bioluminescence.</title>
        <authorList>
            <person name="Tsai I.J."/>
        </authorList>
    </citation>
    <scope>NUCLEOTIDE SEQUENCE</scope>
    <source>
        <strain evidence="7">110903Hualien_Pintung</strain>
    </source>
</reference>
<evidence type="ECO:0000313" key="8">
    <source>
        <dbReference type="Proteomes" id="UP000613580"/>
    </source>
</evidence>
<evidence type="ECO:0000256" key="1">
    <source>
        <dbReference type="ARBA" id="ARBA00004141"/>
    </source>
</evidence>
<evidence type="ECO:0000256" key="5">
    <source>
        <dbReference type="SAM" id="MobiDB-lite"/>
    </source>
</evidence>
<evidence type="ECO:0000256" key="3">
    <source>
        <dbReference type="ARBA" id="ARBA00022989"/>
    </source>
</evidence>
<feature type="transmembrane region" description="Helical" evidence="6">
    <location>
        <begin position="97"/>
        <end position="120"/>
    </location>
</feature>
<feature type="transmembrane region" description="Helical" evidence="6">
    <location>
        <begin position="214"/>
        <end position="236"/>
    </location>
</feature>
<feature type="transmembrane region" description="Helical" evidence="6">
    <location>
        <begin position="284"/>
        <end position="305"/>
    </location>
</feature>
<evidence type="ECO:0000256" key="6">
    <source>
        <dbReference type="SAM" id="Phobius"/>
    </source>
</evidence>
<feature type="transmembrane region" description="Helical" evidence="6">
    <location>
        <begin position="351"/>
        <end position="369"/>
    </location>
</feature>
<keyword evidence="8" id="KW-1185">Reference proteome</keyword>
<name>A0A8H6VZG9_MYCCL</name>
<dbReference type="PANTHER" id="PTHR23501:SF198">
    <property type="entry name" value="AZOLE RESISTANCE PROTEIN 1-RELATED"/>
    <property type="match status" value="1"/>
</dbReference>
<dbReference type="Proteomes" id="UP000613580">
    <property type="component" value="Unassembled WGS sequence"/>
</dbReference>
<dbReference type="GO" id="GO:0022857">
    <property type="term" value="F:transmembrane transporter activity"/>
    <property type="evidence" value="ECO:0007669"/>
    <property type="project" value="InterPro"/>
</dbReference>